<dbReference type="FunFam" id="1.10.510.10:FF:000554">
    <property type="entry name" value="Predicted protein"/>
    <property type="match status" value="1"/>
</dbReference>
<evidence type="ECO:0000256" key="4">
    <source>
        <dbReference type="ARBA" id="ARBA00022777"/>
    </source>
</evidence>
<reference evidence="16" key="1">
    <citation type="submission" date="2022-03" db="EMBL/GenBank/DDBJ databases">
        <authorList>
            <person name="Alioto T."/>
            <person name="Alioto T."/>
            <person name="Gomez Garrido J."/>
        </authorList>
    </citation>
    <scope>NUCLEOTIDE SEQUENCE</scope>
</reference>
<keyword evidence="17" id="KW-1185">Reference proteome</keyword>
<feature type="binding site" evidence="10">
    <location>
        <position position="359"/>
    </location>
    <ligand>
        <name>ATP</name>
        <dbReference type="ChEBI" id="CHEBI:30616"/>
    </ligand>
</feature>
<evidence type="ECO:0000256" key="12">
    <source>
        <dbReference type="SAM" id="MobiDB-lite"/>
    </source>
</evidence>
<dbReference type="InterPro" id="IPR001452">
    <property type="entry name" value="SH3_domain"/>
</dbReference>
<dbReference type="PRINTS" id="PR00109">
    <property type="entry name" value="TYRKINASE"/>
</dbReference>
<evidence type="ECO:0000256" key="1">
    <source>
        <dbReference type="ARBA" id="ARBA00022443"/>
    </source>
</evidence>
<keyword evidence="4 11" id="KW-0418">Kinase</keyword>
<comment type="similarity">
    <text evidence="11">Belongs to the protein kinase superfamily. Tyr protein kinase family.</text>
</comment>
<dbReference type="SMART" id="SM00252">
    <property type="entry name" value="SH2"/>
    <property type="match status" value="1"/>
</dbReference>
<feature type="domain" description="SH3" evidence="14">
    <location>
        <begin position="145"/>
        <end position="208"/>
    </location>
</feature>
<feature type="domain" description="Protein kinase" evidence="15">
    <location>
        <begin position="331"/>
        <end position="591"/>
    </location>
</feature>
<keyword evidence="8" id="KW-0727">SH2 domain</keyword>
<dbReference type="InterPro" id="IPR001245">
    <property type="entry name" value="Ser-Thr/Tyr_kinase_cat_dom"/>
</dbReference>
<dbReference type="PROSITE" id="PS50001">
    <property type="entry name" value="SH2"/>
    <property type="match status" value="1"/>
</dbReference>
<dbReference type="SUPFAM" id="SSF55550">
    <property type="entry name" value="SH2 domain"/>
    <property type="match status" value="1"/>
</dbReference>
<dbReference type="InterPro" id="IPR008266">
    <property type="entry name" value="Tyr_kinase_AS"/>
</dbReference>
<evidence type="ECO:0000256" key="5">
    <source>
        <dbReference type="ARBA" id="ARBA00022840"/>
    </source>
</evidence>
<keyword evidence="6 11" id="KW-0829">Tyrosine-protein kinase</keyword>
<dbReference type="Pfam" id="PF00017">
    <property type="entry name" value="SH2"/>
    <property type="match status" value="1"/>
</dbReference>
<dbReference type="SMART" id="SM00219">
    <property type="entry name" value="TyrKc"/>
    <property type="match status" value="1"/>
</dbReference>
<evidence type="ECO:0000256" key="9">
    <source>
        <dbReference type="PROSITE-ProRule" id="PRU00192"/>
    </source>
</evidence>
<keyword evidence="5 10" id="KW-0067">ATP-binding</keyword>
<feature type="domain" description="SH2" evidence="13">
    <location>
        <begin position="214"/>
        <end position="311"/>
    </location>
</feature>
<dbReference type="Gene3D" id="3.30.505.10">
    <property type="entry name" value="SH2 domain"/>
    <property type="match status" value="1"/>
</dbReference>
<dbReference type="InterPro" id="IPR036860">
    <property type="entry name" value="SH2_dom_sf"/>
</dbReference>
<protein>
    <recommendedName>
        <fullName evidence="11">Tyrosine-protein kinase</fullName>
        <ecNumber evidence="11">2.7.10.2</ecNumber>
    </recommendedName>
</protein>
<dbReference type="AlphaFoldDB" id="A0AAD1R9H8"/>
<keyword evidence="2 11" id="KW-0808">Transferase</keyword>
<evidence type="ECO:0000256" key="10">
    <source>
        <dbReference type="PROSITE-ProRule" id="PRU10141"/>
    </source>
</evidence>
<feature type="region of interest" description="Disordered" evidence="12">
    <location>
        <begin position="58"/>
        <end position="101"/>
    </location>
</feature>
<dbReference type="CDD" id="cd00192">
    <property type="entry name" value="PTKc"/>
    <property type="match status" value="1"/>
</dbReference>
<dbReference type="InterPro" id="IPR000980">
    <property type="entry name" value="SH2"/>
</dbReference>
<dbReference type="Pfam" id="PF07714">
    <property type="entry name" value="PK_Tyr_Ser-Thr"/>
    <property type="match status" value="1"/>
</dbReference>
<dbReference type="EC" id="2.7.10.2" evidence="11"/>
<dbReference type="EMBL" id="OW240913">
    <property type="protein sequence ID" value="CAH2245370.1"/>
    <property type="molecule type" value="Genomic_DNA"/>
</dbReference>
<dbReference type="PROSITE" id="PS50011">
    <property type="entry name" value="PROTEIN_KINASE_DOM"/>
    <property type="match status" value="1"/>
</dbReference>
<dbReference type="PROSITE" id="PS00107">
    <property type="entry name" value="PROTEIN_KINASE_ATP"/>
    <property type="match status" value="1"/>
</dbReference>
<comment type="catalytic activity">
    <reaction evidence="7 11">
        <text>L-tyrosyl-[protein] + ATP = O-phospho-L-tyrosyl-[protein] + ADP + H(+)</text>
        <dbReference type="Rhea" id="RHEA:10596"/>
        <dbReference type="Rhea" id="RHEA-COMP:10136"/>
        <dbReference type="Rhea" id="RHEA-COMP:20101"/>
        <dbReference type="ChEBI" id="CHEBI:15378"/>
        <dbReference type="ChEBI" id="CHEBI:30616"/>
        <dbReference type="ChEBI" id="CHEBI:46858"/>
        <dbReference type="ChEBI" id="CHEBI:61978"/>
        <dbReference type="ChEBI" id="CHEBI:456216"/>
        <dbReference type="EC" id="2.7.10.2"/>
    </reaction>
</comment>
<evidence type="ECO:0000256" key="2">
    <source>
        <dbReference type="ARBA" id="ARBA00022679"/>
    </source>
</evidence>
<keyword evidence="1 9" id="KW-0728">SH3 domain</keyword>
<dbReference type="InterPro" id="IPR011009">
    <property type="entry name" value="Kinase-like_dom_sf"/>
</dbReference>
<dbReference type="Gene3D" id="1.10.510.10">
    <property type="entry name" value="Transferase(Phosphotransferase) domain 1"/>
    <property type="match status" value="1"/>
</dbReference>
<dbReference type="SUPFAM" id="SSF50044">
    <property type="entry name" value="SH3-domain"/>
    <property type="match status" value="1"/>
</dbReference>
<dbReference type="PRINTS" id="PR00401">
    <property type="entry name" value="SH2DOMAIN"/>
</dbReference>
<dbReference type="PROSITE" id="PS50002">
    <property type="entry name" value="SH3"/>
    <property type="match status" value="1"/>
</dbReference>
<dbReference type="InterPro" id="IPR036028">
    <property type="entry name" value="SH3-like_dom_sf"/>
</dbReference>
<accession>A0AAD1R9H8</accession>
<evidence type="ECO:0000256" key="7">
    <source>
        <dbReference type="ARBA" id="ARBA00051245"/>
    </source>
</evidence>
<evidence type="ECO:0000259" key="13">
    <source>
        <dbReference type="PROSITE" id="PS50001"/>
    </source>
</evidence>
<evidence type="ECO:0000256" key="6">
    <source>
        <dbReference type="ARBA" id="ARBA00023137"/>
    </source>
</evidence>
<sequence>MGLRLCRAYCSCCPCSCCYQTNQEPNDFISPAPAIPENVFVSYVPENHERSFSTFRSPNTTVLNRQNPTSGSTLEKKKKSNGIDNNGFSNMEDVTDDGETGHVRPYVCHNTQPPQQSNSENILNLGNELNSGITSVGIGLNPMRFSRAAKVSTYSYKARSSKDLEVNKGEKVEVIEQRGEWVYAKKTTDGGQVEKGYIHQSYLADVGSLEAEDWYFGSLMRLDAKRYLLQEQNQTGSFMVWKNEEIGSYYLSVRLNKLVRHYKIQQSTTTFYLVQRASFNSILKLVEHYQLQPDGLCTKLESACVKLDLPSLGSLSHDTKIDNLEINPNTIKKIRTLGRGSFGEVYLALWNETTEVAIKELKVSRESLQQTLYGEAETMWKLNHERLLKLYAVCLQAEPVFIVTEYMKHGTLKSYLKSHQKNRDLELHQLIDFAVQISQGMDYMEQNSCVHRDLRSENILLTAMMSCKIGDFGLARFMDSTSVAITTDAKVPIKWMAPEVFQTQRYSSKSDVWSFGVLLVEIVTYGKIPFSGKTNQEYIEEMMSGTPLQPPADCPNDLSFIMKLCWKQQPEIRPSFSELELLLMNLLNPTLGEDTME</sequence>
<dbReference type="GO" id="GO:0005524">
    <property type="term" value="F:ATP binding"/>
    <property type="evidence" value="ECO:0007669"/>
    <property type="project" value="UniProtKB-UniRule"/>
</dbReference>
<name>A0AAD1R9H8_PELCU</name>
<dbReference type="GO" id="GO:0004715">
    <property type="term" value="F:non-membrane spanning protein tyrosine kinase activity"/>
    <property type="evidence" value="ECO:0007669"/>
    <property type="project" value="UniProtKB-EC"/>
</dbReference>
<evidence type="ECO:0000256" key="11">
    <source>
        <dbReference type="RuleBase" id="RU362096"/>
    </source>
</evidence>
<dbReference type="Proteomes" id="UP001295444">
    <property type="component" value="Chromosome 02"/>
</dbReference>
<dbReference type="InterPro" id="IPR017441">
    <property type="entry name" value="Protein_kinase_ATP_BS"/>
</dbReference>
<keyword evidence="3 10" id="KW-0547">Nucleotide-binding</keyword>
<proteinExistence type="inferred from homology"/>
<dbReference type="Pfam" id="PF00018">
    <property type="entry name" value="SH3_1"/>
    <property type="match status" value="1"/>
</dbReference>
<organism evidence="16 17">
    <name type="scientific">Pelobates cultripes</name>
    <name type="common">Western spadefoot toad</name>
    <dbReference type="NCBI Taxonomy" id="61616"/>
    <lineage>
        <taxon>Eukaryota</taxon>
        <taxon>Metazoa</taxon>
        <taxon>Chordata</taxon>
        <taxon>Craniata</taxon>
        <taxon>Vertebrata</taxon>
        <taxon>Euteleostomi</taxon>
        <taxon>Amphibia</taxon>
        <taxon>Batrachia</taxon>
        <taxon>Anura</taxon>
        <taxon>Pelobatoidea</taxon>
        <taxon>Pelobatidae</taxon>
        <taxon>Pelobates</taxon>
    </lineage>
</organism>
<feature type="compositionally biased region" description="Polar residues" evidence="12">
    <location>
        <begin position="58"/>
        <end position="73"/>
    </location>
</feature>
<dbReference type="InterPro" id="IPR050198">
    <property type="entry name" value="Non-receptor_tyrosine_kinases"/>
</dbReference>
<dbReference type="Gene3D" id="2.30.30.40">
    <property type="entry name" value="SH3 Domains"/>
    <property type="match status" value="1"/>
</dbReference>
<evidence type="ECO:0000259" key="15">
    <source>
        <dbReference type="PROSITE" id="PS50011"/>
    </source>
</evidence>
<dbReference type="PROSITE" id="PS00109">
    <property type="entry name" value="PROTEIN_KINASE_TYR"/>
    <property type="match status" value="1"/>
</dbReference>
<dbReference type="PANTHER" id="PTHR24418">
    <property type="entry name" value="TYROSINE-PROTEIN KINASE"/>
    <property type="match status" value="1"/>
</dbReference>
<evidence type="ECO:0000313" key="16">
    <source>
        <dbReference type="EMBL" id="CAH2245370.1"/>
    </source>
</evidence>
<gene>
    <name evidence="16" type="ORF">PECUL_23A029598</name>
</gene>
<evidence type="ECO:0000256" key="3">
    <source>
        <dbReference type="ARBA" id="ARBA00022741"/>
    </source>
</evidence>
<evidence type="ECO:0000259" key="14">
    <source>
        <dbReference type="PROSITE" id="PS50002"/>
    </source>
</evidence>
<evidence type="ECO:0000313" key="17">
    <source>
        <dbReference type="Proteomes" id="UP001295444"/>
    </source>
</evidence>
<dbReference type="InterPro" id="IPR020635">
    <property type="entry name" value="Tyr_kinase_cat_dom"/>
</dbReference>
<dbReference type="InterPro" id="IPR000719">
    <property type="entry name" value="Prot_kinase_dom"/>
</dbReference>
<dbReference type="SUPFAM" id="SSF56112">
    <property type="entry name" value="Protein kinase-like (PK-like)"/>
    <property type="match status" value="1"/>
</dbReference>
<evidence type="ECO:0000256" key="8">
    <source>
        <dbReference type="PROSITE-ProRule" id="PRU00191"/>
    </source>
</evidence>